<feature type="compositionally biased region" description="Low complexity" evidence="2">
    <location>
        <begin position="414"/>
        <end position="426"/>
    </location>
</feature>
<dbReference type="InterPro" id="IPR036869">
    <property type="entry name" value="J_dom_sf"/>
</dbReference>
<reference evidence="4" key="1">
    <citation type="journal article" date="2022" name="Proc. Natl. Acad. Sci. U.S.A.">
        <title>Life cycle and functional genomics of the unicellular red alga Galdieria for elucidating algal and plant evolution and industrial use.</title>
        <authorList>
            <person name="Hirooka S."/>
            <person name="Itabashi T."/>
            <person name="Ichinose T.M."/>
            <person name="Onuma R."/>
            <person name="Fujiwara T."/>
            <person name="Yamashita S."/>
            <person name="Jong L.W."/>
            <person name="Tomita R."/>
            <person name="Iwane A.H."/>
            <person name="Miyagishima S.Y."/>
        </authorList>
    </citation>
    <scope>NUCLEOTIDE SEQUENCE</scope>
    <source>
        <strain evidence="4">NBRC 102759</strain>
    </source>
</reference>
<feature type="compositionally biased region" description="Polar residues" evidence="2">
    <location>
        <begin position="427"/>
        <end position="438"/>
    </location>
</feature>
<dbReference type="Gene3D" id="1.20.1270.60">
    <property type="entry name" value="Arfaptin homology (AH) domain/BAR domain"/>
    <property type="match status" value="1"/>
</dbReference>
<dbReference type="Gene3D" id="1.10.287.110">
    <property type="entry name" value="DnaJ domain"/>
    <property type="match status" value="1"/>
</dbReference>
<feature type="domain" description="BAR" evidence="3">
    <location>
        <begin position="36"/>
        <end position="252"/>
    </location>
</feature>
<dbReference type="EMBL" id="BQMJ01000051">
    <property type="protein sequence ID" value="GJQ14133.1"/>
    <property type="molecule type" value="Genomic_DNA"/>
</dbReference>
<name>A0A9C7Q0E6_9RHOD</name>
<dbReference type="PANTHER" id="PTHR23172:SF19">
    <property type="entry name" value="J DOMAIN-CONTAINING PROTEIN"/>
    <property type="match status" value="1"/>
</dbReference>
<dbReference type="GO" id="GO:0005737">
    <property type="term" value="C:cytoplasm"/>
    <property type="evidence" value="ECO:0007669"/>
    <property type="project" value="InterPro"/>
</dbReference>
<feature type="compositionally biased region" description="Low complexity" evidence="2">
    <location>
        <begin position="667"/>
        <end position="676"/>
    </location>
</feature>
<comment type="caution">
    <text evidence="4">The sequence shown here is derived from an EMBL/GenBank/DDBJ whole genome shotgun (WGS) entry which is preliminary data.</text>
</comment>
<protein>
    <recommendedName>
        <fullName evidence="3">BAR domain-containing protein</fullName>
    </recommendedName>
</protein>
<dbReference type="CDD" id="cd07307">
    <property type="entry name" value="BAR"/>
    <property type="match status" value="1"/>
</dbReference>
<feature type="region of interest" description="Disordered" evidence="2">
    <location>
        <begin position="666"/>
        <end position="691"/>
    </location>
</feature>
<gene>
    <name evidence="4" type="ORF">GpartN1_g5924.t1</name>
</gene>
<keyword evidence="5" id="KW-1185">Reference proteome</keyword>
<dbReference type="GO" id="GO:0031982">
    <property type="term" value="C:vesicle"/>
    <property type="evidence" value="ECO:0007669"/>
    <property type="project" value="TreeGrafter"/>
</dbReference>
<feature type="compositionally biased region" description="Pro residues" evidence="2">
    <location>
        <begin position="729"/>
        <end position="753"/>
    </location>
</feature>
<dbReference type="Pfam" id="PF03114">
    <property type="entry name" value="BAR"/>
    <property type="match status" value="1"/>
</dbReference>
<feature type="compositionally biased region" description="Basic and acidic residues" evidence="2">
    <location>
        <begin position="500"/>
        <end position="509"/>
    </location>
</feature>
<dbReference type="SUPFAM" id="SSF46565">
    <property type="entry name" value="Chaperone J-domain"/>
    <property type="match status" value="1"/>
</dbReference>
<keyword evidence="1" id="KW-0175">Coiled coil</keyword>
<feature type="compositionally biased region" description="Acidic residues" evidence="2">
    <location>
        <begin position="337"/>
        <end position="349"/>
    </location>
</feature>
<feature type="compositionally biased region" description="Basic and acidic residues" evidence="2">
    <location>
        <begin position="350"/>
        <end position="359"/>
    </location>
</feature>
<evidence type="ECO:0000256" key="2">
    <source>
        <dbReference type="SAM" id="MobiDB-lite"/>
    </source>
</evidence>
<feature type="region of interest" description="Disordered" evidence="2">
    <location>
        <begin position="263"/>
        <end position="553"/>
    </location>
</feature>
<evidence type="ECO:0000256" key="1">
    <source>
        <dbReference type="SAM" id="Coils"/>
    </source>
</evidence>
<dbReference type="InterPro" id="IPR027267">
    <property type="entry name" value="AH/BAR_dom_sf"/>
</dbReference>
<feature type="compositionally biased region" description="Basic and acidic residues" evidence="2">
    <location>
        <begin position="468"/>
        <end position="482"/>
    </location>
</feature>
<feature type="compositionally biased region" description="Polar residues" evidence="2">
    <location>
        <begin position="400"/>
        <end position="409"/>
    </location>
</feature>
<proteinExistence type="predicted"/>
<dbReference type="PANTHER" id="PTHR23172">
    <property type="entry name" value="AUXILIN/CYCLIN G-ASSOCIATED KINASE-RELATED"/>
    <property type="match status" value="1"/>
</dbReference>
<evidence type="ECO:0000259" key="3">
    <source>
        <dbReference type="Pfam" id="PF03114"/>
    </source>
</evidence>
<evidence type="ECO:0000313" key="4">
    <source>
        <dbReference type="EMBL" id="GJQ14133.1"/>
    </source>
</evidence>
<dbReference type="SUPFAM" id="SSF103657">
    <property type="entry name" value="BAR/IMD domain-like"/>
    <property type="match status" value="1"/>
</dbReference>
<dbReference type="GO" id="GO:0072318">
    <property type="term" value="P:clathrin coat disassembly"/>
    <property type="evidence" value="ECO:0007669"/>
    <property type="project" value="TreeGrafter"/>
</dbReference>
<dbReference type="AlphaFoldDB" id="A0A9C7Q0E6"/>
<reference evidence="4" key="2">
    <citation type="submission" date="2022-01" db="EMBL/GenBank/DDBJ databases">
        <authorList>
            <person name="Hirooka S."/>
            <person name="Miyagishima S.Y."/>
        </authorList>
    </citation>
    <scope>NUCLEOTIDE SEQUENCE</scope>
    <source>
        <strain evidence="4">NBRC 102759</strain>
    </source>
</reference>
<dbReference type="Proteomes" id="UP001061958">
    <property type="component" value="Unassembled WGS sequence"/>
</dbReference>
<dbReference type="GO" id="GO:0030276">
    <property type="term" value="F:clathrin binding"/>
    <property type="evidence" value="ECO:0007669"/>
    <property type="project" value="TreeGrafter"/>
</dbReference>
<feature type="region of interest" description="Disordered" evidence="2">
    <location>
        <begin position="709"/>
        <end position="766"/>
    </location>
</feature>
<feature type="compositionally biased region" description="Acidic residues" evidence="2">
    <location>
        <begin position="441"/>
        <end position="458"/>
    </location>
</feature>
<evidence type="ECO:0000313" key="5">
    <source>
        <dbReference type="Proteomes" id="UP001061958"/>
    </source>
</evidence>
<organism evidence="4 5">
    <name type="scientific">Galdieria partita</name>
    <dbReference type="NCBI Taxonomy" id="83374"/>
    <lineage>
        <taxon>Eukaryota</taxon>
        <taxon>Rhodophyta</taxon>
        <taxon>Bangiophyceae</taxon>
        <taxon>Galdieriales</taxon>
        <taxon>Galdieriaceae</taxon>
        <taxon>Galdieria</taxon>
    </lineage>
</organism>
<dbReference type="GO" id="GO:0072583">
    <property type="term" value="P:clathrin-dependent endocytosis"/>
    <property type="evidence" value="ECO:0007669"/>
    <property type="project" value="TreeGrafter"/>
</dbReference>
<accession>A0A9C7Q0E6</accession>
<feature type="compositionally biased region" description="Polar residues" evidence="2">
    <location>
        <begin position="519"/>
        <end position="532"/>
    </location>
</feature>
<dbReference type="OrthoDB" id="1717591at2759"/>
<sequence>MGDFYDPSFAEEDSAVHNKTTGGWSETLRHFGVEAKRAAERTKQSILQKMGKVETTKNVQLDSALEKYTQMGAALDRLRRDAQNSLDSLQNYCSFQSTFAHSLEAAVRLCSYDEARGKDSLEAASTLLLGGQVTLLDGVLYESQKKFRACIFKVLDEEKLREKDVQSRLEARKKILADYERYRARLESEASQETLKKLNNKKQELDAITRGLEDTLETAIPRRRLLVEHVITEFLEISQKFYHEASRIFDQIADGANTEKLASLSVSGDKEETRPSSLSQQRVSEERSRSTSQGSGSNATEEPPIDKYSQRGASQRRPPSPPLVFSGVSIGAHENLVEEDSSSSSEEDTSTGKEMKEPTRSTSGHMWNIHDEREANLLGSDEEERDDSRGKSFSFKAADNDQSNSNQKFFETPSESSRSSRQRSSSFQADSPTTTKKNSLFEEEETKVEEDTSSDDDDALSHPASRSRSFDDLLGESRRNETLEEGDLLGDFDNANTQGEKNETKKPNPFDDDFLFSSGEFSSAPPQSTSEPDSGISFNKKENVDLSSGAESEETIRARLEPRVEAKINQWTLHGTRKTNLRLLLSMLHTVLWSGARWKPVDFQSLSNPDKVKAVYKKAILILHPDKFQQSGYTVEQKMIAERCFSILREAHDYFEAELKGKPIPNPANAGASNASQMYPNGQQGSYYPAGGMGRGGNAGYPPPPPPYANGAYYHPNQGNMPFSGMPSHGPPPPPPPHPGSAYGAPPPPPPYGWDPRMGQRRYPPY</sequence>
<feature type="coiled-coil region" evidence="1">
    <location>
        <begin position="188"/>
        <end position="215"/>
    </location>
</feature>
<dbReference type="InterPro" id="IPR004148">
    <property type="entry name" value="BAR_dom"/>
</dbReference>